<accession>A0A806FUA1</accession>
<dbReference type="EC" id="1.-.-.-" evidence="2"/>
<evidence type="ECO:0000313" key="2">
    <source>
        <dbReference type="EMBL" id="AEK29902.1"/>
    </source>
</evidence>
<proteinExistence type="predicted"/>
<dbReference type="AlphaFoldDB" id="A0A806FUA1"/>
<dbReference type="InterPro" id="IPR011032">
    <property type="entry name" value="GroES-like_sf"/>
</dbReference>
<dbReference type="GO" id="GO:0016491">
    <property type="term" value="F:oxidoreductase activity"/>
    <property type="evidence" value="ECO:0007669"/>
    <property type="project" value="UniProtKB-KW"/>
</dbReference>
<gene>
    <name evidence="2" type="ORF">BALAC2494_00669</name>
</gene>
<dbReference type="EMBL" id="CP002915">
    <property type="protein sequence ID" value="AEK29902.1"/>
    <property type="molecule type" value="Genomic_DNA"/>
</dbReference>
<feature type="domain" description="Alcohol dehydrogenase-like N-terminal" evidence="1">
    <location>
        <begin position="28"/>
        <end position="96"/>
    </location>
</feature>
<dbReference type="PANTHER" id="PTHR43482">
    <property type="entry name" value="PROTEIN AST1-RELATED"/>
    <property type="match status" value="1"/>
</dbReference>
<dbReference type="InterPro" id="IPR013154">
    <property type="entry name" value="ADH-like_N"/>
</dbReference>
<name>A0A806FUA1_BIFAN</name>
<dbReference type="PANTHER" id="PTHR43482:SF1">
    <property type="entry name" value="PROTEIN AST1-RELATED"/>
    <property type="match status" value="1"/>
</dbReference>
<dbReference type="InterPro" id="IPR052585">
    <property type="entry name" value="Lipid_raft_assoc_Zn_ADH"/>
</dbReference>
<protein>
    <submittedName>
        <fullName evidence="2">Oxidoreductase</fullName>
        <ecNumber evidence="2">1.-.-.-</ecNumber>
    </submittedName>
</protein>
<reference evidence="2 3" key="1">
    <citation type="journal article" date="2011" name="J. Bacteriol.">
        <title>Genome Sequence of the Probiotic Strain Bifidobacterium animalis subsp. lactis CNCM I-2494.</title>
        <authorList>
            <person name="Chervaux C."/>
            <person name="Grimaldi C."/>
            <person name="Bolotin A."/>
            <person name="Quinquis B."/>
            <person name="Legrain-Raspaud S."/>
            <person name="van Hylckama Vlieg J.E."/>
            <person name="Denariaz G."/>
            <person name="Smokvina T."/>
        </authorList>
    </citation>
    <scope>NUCLEOTIDE SEQUENCE [LARGE SCALE GENOMIC DNA]</scope>
    <source>
        <strain evidence="2 3">CNCM I-2494</strain>
    </source>
</reference>
<dbReference type="Pfam" id="PF08240">
    <property type="entry name" value="ADH_N"/>
    <property type="match status" value="1"/>
</dbReference>
<evidence type="ECO:0000259" key="1">
    <source>
        <dbReference type="Pfam" id="PF08240"/>
    </source>
</evidence>
<sequence>MKAYVIEQADDHGLDAIKLAEVPIPAVGPGQVLVKVHAVGLNPVDYKLAEGGDPDWSFPHTLGLDVAGEIAAIGPDVSEDWHLGMRVAGHMATCATMAASPNTWHRRRMSWPASRMT</sequence>
<dbReference type="KEGG" id="bnm:BALAC2494_00669"/>
<keyword evidence="2" id="KW-0560">Oxidoreductase</keyword>
<dbReference type="RefSeq" id="WP_014482677.1">
    <property type="nucleotide sequence ID" value="NC_017215.1"/>
</dbReference>
<dbReference type="Gene3D" id="3.90.180.10">
    <property type="entry name" value="Medium-chain alcohol dehydrogenases, catalytic domain"/>
    <property type="match status" value="1"/>
</dbReference>
<evidence type="ECO:0000313" key="3">
    <source>
        <dbReference type="Proteomes" id="UP000008394"/>
    </source>
</evidence>
<dbReference type="SUPFAM" id="SSF50129">
    <property type="entry name" value="GroES-like"/>
    <property type="match status" value="1"/>
</dbReference>
<organism evidence="2 3">
    <name type="scientific">Bifidobacterium animalis subsp. lactis CNCM I-2494</name>
    <dbReference type="NCBI Taxonomy" id="1042403"/>
    <lineage>
        <taxon>Bacteria</taxon>
        <taxon>Bacillati</taxon>
        <taxon>Actinomycetota</taxon>
        <taxon>Actinomycetes</taxon>
        <taxon>Bifidobacteriales</taxon>
        <taxon>Bifidobacteriaceae</taxon>
        <taxon>Bifidobacterium</taxon>
    </lineage>
</organism>
<dbReference type="GeneID" id="29695440"/>
<dbReference type="Proteomes" id="UP000008394">
    <property type="component" value="Chromosome"/>
</dbReference>